<sequence length="376" mass="43388">METLLNQTSEELEEIEKIEKEKAAKEKDKDAAKKRLDDARKKLDVAKTLLGDAKLLDKLIDDQKAAKESVDEARSQLFDEDVDKSEWTVEQFEEARDEAQTKMDNFEAEAKTTDLKVKEIRTKTAELQKLKEEKLKIGEKALQPAILTKSKKEKEARISECQEEISKCDEQIPDLKKNQRKLKSDFEKANAELESKKSEIATFMNLFTNLSESLNTVTAKLSTYVLDENAQAKLEKEMDNFTERKSELERKKVQYETEKTNVSNKQQKVRVLRDQLTKKTLQSDIATLNGQLMELQEQFEGLAGVEKALRDFNSKYSNTNNQKQTILGQQAPLKDSIKKAQRQLLESNIKNAVENYRDKYSEKCLNEEMSKEFIIP</sequence>
<dbReference type="Proteomes" id="UP000887578">
    <property type="component" value="Unplaced"/>
</dbReference>
<accession>A0A914QE39</accession>
<proteinExistence type="predicted"/>
<keyword evidence="1" id="KW-0175">Coiled coil</keyword>
<name>A0A914QE39_9BILA</name>
<evidence type="ECO:0000313" key="3">
    <source>
        <dbReference type="WBParaSite" id="PDA_v2.g29577.t1"/>
    </source>
</evidence>
<evidence type="ECO:0000256" key="1">
    <source>
        <dbReference type="SAM" id="Coils"/>
    </source>
</evidence>
<keyword evidence="2" id="KW-1185">Reference proteome</keyword>
<evidence type="ECO:0000313" key="2">
    <source>
        <dbReference type="Proteomes" id="UP000887578"/>
    </source>
</evidence>
<organism evidence="2 3">
    <name type="scientific">Panagrolaimus davidi</name>
    <dbReference type="NCBI Taxonomy" id="227884"/>
    <lineage>
        <taxon>Eukaryota</taxon>
        <taxon>Metazoa</taxon>
        <taxon>Ecdysozoa</taxon>
        <taxon>Nematoda</taxon>
        <taxon>Chromadorea</taxon>
        <taxon>Rhabditida</taxon>
        <taxon>Tylenchina</taxon>
        <taxon>Panagrolaimomorpha</taxon>
        <taxon>Panagrolaimoidea</taxon>
        <taxon>Panagrolaimidae</taxon>
        <taxon>Panagrolaimus</taxon>
    </lineage>
</organism>
<dbReference type="AlphaFoldDB" id="A0A914QE39"/>
<dbReference type="WBParaSite" id="PDA_v2.g29577.t1">
    <property type="protein sequence ID" value="PDA_v2.g29577.t1"/>
    <property type="gene ID" value="PDA_v2.g29577"/>
</dbReference>
<protein>
    <submittedName>
        <fullName evidence="3">Uncharacterized protein</fullName>
    </submittedName>
</protein>
<feature type="coiled-coil region" evidence="1">
    <location>
        <begin position="231"/>
        <end position="298"/>
    </location>
</feature>
<reference evidence="3" key="1">
    <citation type="submission" date="2022-11" db="UniProtKB">
        <authorList>
            <consortium name="WormBaseParasite"/>
        </authorList>
    </citation>
    <scope>IDENTIFICATION</scope>
</reference>
<feature type="coiled-coil region" evidence="1">
    <location>
        <begin position="1"/>
        <end position="199"/>
    </location>
</feature>